<evidence type="ECO:0000313" key="1">
    <source>
        <dbReference type="EMBL" id="JAE31990.1"/>
    </source>
</evidence>
<protein>
    <submittedName>
        <fullName evidence="1">Uncharacterized protein</fullName>
    </submittedName>
</protein>
<reference evidence="1" key="2">
    <citation type="journal article" date="2015" name="Data Brief">
        <title>Shoot transcriptome of the giant reed, Arundo donax.</title>
        <authorList>
            <person name="Barrero R.A."/>
            <person name="Guerrero F.D."/>
            <person name="Moolhuijzen P."/>
            <person name="Goolsby J.A."/>
            <person name="Tidwell J."/>
            <person name="Bellgard S.E."/>
            <person name="Bellgard M.I."/>
        </authorList>
    </citation>
    <scope>NUCLEOTIDE SEQUENCE</scope>
    <source>
        <tissue evidence="1">Shoot tissue taken approximately 20 cm above the soil surface</tissue>
    </source>
</reference>
<dbReference type="EMBL" id="GBRH01165906">
    <property type="protein sequence ID" value="JAE31990.1"/>
    <property type="molecule type" value="Transcribed_RNA"/>
</dbReference>
<accession>A0A0A9H440</accession>
<dbReference type="AlphaFoldDB" id="A0A0A9H440"/>
<proteinExistence type="predicted"/>
<sequence length="52" mass="6188">MNSQKQGFVLISLDDNIKTCRTQNLSMLLTPTKLYQYPRAVWAVQNWWRWGS</sequence>
<organism evidence="1">
    <name type="scientific">Arundo donax</name>
    <name type="common">Giant reed</name>
    <name type="synonym">Donax arundinaceus</name>
    <dbReference type="NCBI Taxonomy" id="35708"/>
    <lineage>
        <taxon>Eukaryota</taxon>
        <taxon>Viridiplantae</taxon>
        <taxon>Streptophyta</taxon>
        <taxon>Embryophyta</taxon>
        <taxon>Tracheophyta</taxon>
        <taxon>Spermatophyta</taxon>
        <taxon>Magnoliopsida</taxon>
        <taxon>Liliopsida</taxon>
        <taxon>Poales</taxon>
        <taxon>Poaceae</taxon>
        <taxon>PACMAD clade</taxon>
        <taxon>Arundinoideae</taxon>
        <taxon>Arundineae</taxon>
        <taxon>Arundo</taxon>
    </lineage>
</organism>
<reference evidence="1" key="1">
    <citation type="submission" date="2014-09" db="EMBL/GenBank/DDBJ databases">
        <authorList>
            <person name="Magalhaes I.L.F."/>
            <person name="Oliveira U."/>
            <person name="Santos F.R."/>
            <person name="Vidigal T.H.D.A."/>
            <person name="Brescovit A.D."/>
            <person name="Santos A.J."/>
        </authorList>
    </citation>
    <scope>NUCLEOTIDE SEQUENCE</scope>
    <source>
        <tissue evidence="1">Shoot tissue taken approximately 20 cm above the soil surface</tissue>
    </source>
</reference>
<name>A0A0A9H440_ARUDO</name>